<dbReference type="Proteomes" id="UP001195483">
    <property type="component" value="Unassembled WGS sequence"/>
</dbReference>
<dbReference type="InterPro" id="IPR032447">
    <property type="entry name" value="Cyclin-A_N"/>
</dbReference>
<organism evidence="9 10">
    <name type="scientific">Potamilus streckersoni</name>
    <dbReference type="NCBI Taxonomy" id="2493646"/>
    <lineage>
        <taxon>Eukaryota</taxon>
        <taxon>Metazoa</taxon>
        <taxon>Spiralia</taxon>
        <taxon>Lophotrochozoa</taxon>
        <taxon>Mollusca</taxon>
        <taxon>Bivalvia</taxon>
        <taxon>Autobranchia</taxon>
        <taxon>Heteroconchia</taxon>
        <taxon>Palaeoheterodonta</taxon>
        <taxon>Unionida</taxon>
        <taxon>Unionoidea</taxon>
        <taxon>Unionidae</taxon>
        <taxon>Ambleminae</taxon>
        <taxon>Lampsilini</taxon>
        <taxon>Potamilus</taxon>
    </lineage>
</organism>
<dbReference type="Pfam" id="PF00134">
    <property type="entry name" value="Cyclin_N"/>
    <property type="match status" value="1"/>
</dbReference>
<dbReference type="GO" id="GO:0016538">
    <property type="term" value="F:cyclin-dependent protein serine/threonine kinase regulator activity"/>
    <property type="evidence" value="ECO:0007669"/>
    <property type="project" value="InterPro"/>
</dbReference>
<dbReference type="CDD" id="cd20505">
    <property type="entry name" value="CYCLIN_CCNA_rpt2"/>
    <property type="match status" value="1"/>
</dbReference>
<evidence type="ECO:0000259" key="7">
    <source>
        <dbReference type="SMART" id="SM00385"/>
    </source>
</evidence>
<dbReference type="EMBL" id="JAEAOA010001291">
    <property type="protein sequence ID" value="KAK3596521.1"/>
    <property type="molecule type" value="Genomic_DNA"/>
</dbReference>
<dbReference type="InterPro" id="IPR013763">
    <property type="entry name" value="Cyclin-like_dom"/>
</dbReference>
<dbReference type="SUPFAM" id="SSF47954">
    <property type="entry name" value="Cyclin-like"/>
    <property type="match status" value="2"/>
</dbReference>
<dbReference type="InterPro" id="IPR039361">
    <property type="entry name" value="Cyclin"/>
</dbReference>
<keyword evidence="2" id="KW-0132">Cell division</keyword>
<evidence type="ECO:0000256" key="4">
    <source>
        <dbReference type="ARBA" id="ARBA00023127"/>
    </source>
</evidence>
<evidence type="ECO:0000256" key="3">
    <source>
        <dbReference type="ARBA" id="ARBA00022776"/>
    </source>
</evidence>
<evidence type="ECO:0000256" key="6">
    <source>
        <dbReference type="RuleBase" id="RU000383"/>
    </source>
</evidence>
<feature type="domain" description="Cyclin-like" evidence="7">
    <location>
        <begin position="208"/>
        <end position="292"/>
    </location>
</feature>
<evidence type="ECO:0000256" key="5">
    <source>
        <dbReference type="ARBA" id="ARBA00023306"/>
    </source>
</evidence>
<dbReference type="AlphaFoldDB" id="A0AAE0W029"/>
<accession>A0AAE0W029</accession>
<dbReference type="InterPro" id="IPR004367">
    <property type="entry name" value="Cyclin_C-dom"/>
</dbReference>
<keyword evidence="4 6" id="KW-0195">Cyclin</keyword>
<evidence type="ECO:0000313" key="10">
    <source>
        <dbReference type="Proteomes" id="UP001195483"/>
    </source>
</evidence>
<reference evidence="9" key="3">
    <citation type="submission" date="2023-05" db="EMBL/GenBank/DDBJ databases">
        <authorList>
            <person name="Smith C.H."/>
        </authorList>
    </citation>
    <scope>NUCLEOTIDE SEQUENCE</scope>
    <source>
        <strain evidence="9">CHS0354</strain>
        <tissue evidence="9">Mantle</tissue>
    </source>
</reference>
<dbReference type="CDD" id="cd20504">
    <property type="entry name" value="CYCLIN_CCNA_rpt1"/>
    <property type="match status" value="1"/>
</dbReference>
<evidence type="ECO:0008006" key="11">
    <source>
        <dbReference type="Google" id="ProtNLM"/>
    </source>
</evidence>
<name>A0AAE0W029_9BIVA</name>
<comment type="caution">
    <text evidence="9">The sequence shown here is derived from an EMBL/GenBank/DDBJ whole genome shotgun (WGS) entry which is preliminary data.</text>
</comment>
<reference evidence="9" key="2">
    <citation type="journal article" date="2021" name="Genome Biol. Evol.">
        <title>Developing a high-quality reference genome for a parasitic bivalve with doubly uniparental inheritance (Bivalvia: Unionida).</title>
        <authorList>
            <person name="Smith C.H."/>
        </authorList>
    </citation>
    <scope>NUCLEOTIDE SEQUENCE</scope>
    <source>
        <strain evidence="9">CHS0354</strain>
        <tissue evidence="9">Mantle</tissue>
    </source>
</reference>
<evidence type="ECO:0000256" key="2">
    <source>
        <dbReference type="ARBA" id="ARBA00022618"/>
    </source>
</evidence>
<keyword evidence="5" id="KW-0131">Cell cycle</keyword>
<evidence type="ECO:0000259" key="8">
    <source>
        <dbReference type="SMART" id="SM01332"/>
    </source>
</evidence>
<feature type="domain" description="Cyclin C-terminal" evidence="8">
    <location>
        <begin position="301"/>
        <end position="418"/>
    </location>
</feature>
<keyword evidence="3" id="KW-0498">Mitosis</keyword>
<protein>
    <recommendedName>
        <fullName evidence="11">Cyclin A</fullName>
    </recommendedName>
</protein>
<dbReference type="Gene3D" id="1.10.472.10">
    <property type="entry name" value="Cyclin-like"/>
    <property type="match status" value="2"/>
</dbReference>
<dbReference type="FunFam" id="1.10.472.10:FF:000001">
    <property type="entry name" value="G2/mitotic-specific cyclin"/>
    <property type="match status" value="1"/>
</dbReference>
<dbReference type="GO" id="GO:0051301">
    <property type="term" value="P:cell division"/>
    <property type="evidence" value="ECO:0007669"/>
    <property type="project" value="UniProtKB-KW"/>
</dbReference>
<dbReference type="Pfam" id="PF16500">
    <property type="entry name" value="Cyclin_N2"/>
    <property type="match status" value="1"/>
</dbReference>
<keyword evidence="10" id="KW-1185">Reference proteome</keyword>
<gene>
    <name evidence="9" type="ORF">CHS0354_021025</name>
</gene>
<proteinExistence type="inferred from homology"/>
<dbReference type="InterPro" id="IPR046965">
    <property type="entry name" value="Cyclin_A/B-like"/>
</dbReference>
<dbReference type="InterPro" id="IPR036915">
    <property type="entry name" value="Cyclin-like_sf"/>
</dbReference>
<evidence type="ECO:0000313" key="9">
    <source>
        <dbReference type="EMBL" id="KAK3596521.1"/>
    </source>
</evidence>
<sequence>MSNSVFTDHDSENQGPRRVKNIRATFQGATKRTVLGTITNQVRVQPFRAAKGNEQVGQPGENVIARQKTNCLPEDKQHFTIFVDEPSVHELKPAARVPISTLKDVATLKPAVALPSRVPLSSVFLETPDVSIECLESIEEAESPMVLDTSVEIEKKPRDREAIILSVPEYAEDIYAYLRTAELKNRPKPGYMKKQQDITSSMKSILIDWLVEVAEEYKLHRETLFLAVNYIDRFLSQMSVLRGKLQLVGAASMFLAAKYEEIYPPDVGEFAYITDDTYTKKQVLRMEHLILKVLSFDVAVPTVNWFCEDFLKRCDADDILKSLTFFLSELTLMDTDTYLKYIPSVIAASSLCLARFSLHMEPWPESLVRSFGYEVGHFVECLHDLHNTYKQAESSPQQAVMEKYKSLKHNEVSNYQKYPPPLNMPLFS</sequence>
<dbReference type="InterPro" id="IPR006671">
    <property type="entry name" value="Cyclin_N"/>
</dbReference>
<comment type="similarity">
    <text evidence="1">Belongs to the cyclin family. Cyclin AB subfamily.</text>
</comment>
<dbReference type="SMART" id="SM01332">
    <property type="entry name" value="Cyclin_C"/>
    <property type="match status" value="1"/>
</dbReference>
<dbReference type="PANTHER" id="PTHR10177">
    <property type="entry name" value="CYCLINS"/>
    <property type="match status" value="1"/>
</dbReference>
<dbReference type="PIRSF" id="PIRSF001771">
    <property type="entry name" value="Cyclin_A_B_D_E"/>
    <property type="match status" value="1"/>
</dbReference>
<reference evidence="9" key="1">
    <citation type="journal article" date="2021" name="Genome Biol. Evol.">
        <title>A High-Quality Reference Genome for a Parasitic Bivalve with Doubly Uniparental Inheritance (Bivalvia: Unionida).</title>
        <authorList>
            <person name="Smith C.H."/>
        </authorList>
    </citation>
    <scope>NUCLEOTIDE SEQUENCE</scope>
    <source>
        <strain evidence="9">CHS0354</strain>
    </source>
</reference>
<feature type="domain" description="Cyclin-like" evidence="7">
    <location>
        <begin position="304"/>
        <end position="387"/>
    </location>
</feature>
<dbReference type="GO" id="GO:0044772">
    <property type="term" value="P:mitotic cell cycle phase transition"/>
    <property type="evidence" value="ECO:0007669"/>
    <property type="project" value="InterPro"/>
</dbReference>
<dbReference type="SMART" id="SM00385">
    <property type="entry name" value="CYCLIN"/>
    <property type="match status" value="2"/>
</dbReference>
<dbReference type="Pfam" id="PF02984">
    <property type="entry name" value="Cyclin_C"/>
    <property type="match status" value="1"/>
</dbReference>
<evidence type="ECO:0000256" key="1">
    <source>
        <dbReference type="ARBA" id="ARBA00006955"/>
    </source>
</evidence>